<dbReference type="AlphaFoldDB" id="S0FL81"/>
<dbReference type="Gene3D" id="3.30.565.10">
    <property type="entry name" value="Histidine kinase-like ATPase, C-terminal domain"/>
    <property type="match status" value="1"/>
</dbReference>
<evidence type="ECO:0000256" key="11">
    <source>
        <dbReference type="ARBA" id="ARBA00023136"/>
    </source>
</evidence>
<evidence type="ECO:0000259" key="16">
    <source>
        <dbReference type="PROSITE" id="PS50885"/>
    </source>
</evidence>
<sequence length="352" mass="39377">MIKKISRSIRAKSTLVALVILCFSCIISLGLAAGYYMLFLSDGQELTPGTVIGLSLGAVTACAVIGFILLYFAAKFISDPLIRLSKGTKEIAKGNFEVIIHHKSSDELGTLAENFTLMAAELKTMEYLRKDFMSNVSHEFKTPIAAIQGFVEMLQDRNLSDEEFGQYTSVIIEETCRLNRLCSNMLKMSRLDNQVIYDKSASFALDEQIRKVILLLEEQWSKKNLDLDICLESVTYWGDPELLQQLWMNLIENAIKFSDEYGRITISAKEETSREIMVKIADEGMGISEENISRIFEKFYQADASHTQMGNGLGLAIAKRIVELCGGSIRCESKSGVGTTFTVTLPKYELNQ</sequence>
<dbReference type="PANTHER" id="PTHR45528">
    <property type="entry name" value="SENSOR HISTIDINE KINASE CPXA"/>
    <property type="match status" value="1"/>
</dbReference>
<dbReference type="InterPro" id="IPR004358">
    <property type="entry name" value="Sig_transdc_His_kin-like_C"/>
</dbReference>
<dbReference type="RefSeq" id="WP_004624913.1">
    <property type="nucleotide sequence ID" value="NZ_AORV01000026.1"/>
</dbReference>
<comment type="caution">
    <text evidence="17">The sequence shown here is derived from an EMBL/GenBank/DDBJ whole genome shotgun (WGS) entry which is preliminary data.</text>
</comment>
<evidence type="ECO:0000256" key="7">
    <source>
        <dbReference type="ARBA" id="ARBA00022777"/>
    </source>
</evidence>
<dbReference type="GO" id="GO:0005886">
    <property type="term" value="C:plasma membrane"/>
    <property type="evidence" value="ECO:0007669"/>
    <property type="project" value="TreeGrafter"/>
</dbReference>
<protein>
    <recommendedName>
        <fullName evidence="13">Heme sensor protein HssS</fullName>
        <ecNumber evidence="3">2.7.13.3</ecNumber>
    </recommendedName>
</protein>
<dbReference type="SUPFAM" id="SSF55874">
    <property type="entry name" value="ATPase domain of HSP90 chaperone/DNA topoisomerase II/histidine kinase"/>
    <property type="match status" value="1"/>
</dbReference>
<comment type="subcellular location">
    <subcellularLocation>
        <location evidence="2">Membrane</location>
        <topology evidence="2">Multi-pass membrane protein</topology>
    </subcellularLocation>
</comment>
<dbReference type="InterPro" id="IPR003594">
    <property type="entry name" value="HATPase_dom"/>
</dbReference>
<dbReference type="Gene3D" id="6.10.340.10">
    <property type="match status" value="1"/>
</dbReference>
<reference evidence="17 18" key="1">
    <citation type="journal article" date="2013" name="Genome Announc.">
        <title>Draft Genome Sequence of the Cellulolytic, Mesophilic, Anaerobic Bacterium Clostridium termitidis Strain CT1112 (DSM 5398).</title>
        <authorList>
            <person name="Lal S."/>
            <person name="Ramachandran U."/>
            <person name="Zhang X."/>
            <person name="Munir R."/>
            <person name="Sparling R."/>
            <person name="Levin D.B."/>
        </authorList>
    </citation>
    <scope>NUCLEOTIDE SEQUENCE [LARGE SCALE GENOMIC DNA]</scope>
    <source>
        <strain evidence="17 18">CT1112</strain>
    </source>
</reference>
<feature type="transmembrane region" description="Helical" evidence="14">
    <location>
        <begin position="15"/>
        <end position="39"/>
    </location>
</feature>
<evidence type="ECO:0000313" key="18">
    <source>
        <dbReference type="Proteomes" id="UP000014155"/>
    </source>
</evidence>
<dbReference type="Pfam" id="PF02518">
    <property type="entry name" value="HATPase_c"/>
    <property type="match status" value="1"/>
</dbReference>
<dbReference type="SMART" id="SM00387">
    <property type="entry name" value="HATPase_c"/>
    <property type="match status" value="1"/>
</dbReference>
<evidence type="ECO:0000256" key="10">
    <source>
        <dbReference type="ARBA" id="ARBA00023026"/>
    </source>
</evidence>
<dbReference type="STRING" id="1195236.CTER_1382"/>
<keyword evidence="5" id="KW-0808">Transferase</keyword>
<evidence type="ECO:0000256" key="14">
    <source>
        <dbReference type="SAM" id="Phobius"/>
    </source>
</evidence>
<keyword evidence="11 14" id="KW-0472">Membrane</keyword>
<dbReference type="FunFam" id="3.30.565.10:FF:000006">
    <property type="entry name" value="Sensor histidine kinase WalK"/>
    <property type="match status" value="1"/>
</dbReference>
<accession>S0FL81</accession>
<feature type="domain" description="HAMP" evidence="16">
    <location>
        <begin position="75"/>
        <end position="127"/>
    </location>
</feature>
<dbReference type="SUPFAM" id="SSF47384">
    <property type="entry name" value="Homodimeric domain of signal transducing histidine kinase"/>
    <property type="match status" value="1"/>
</dbReference>
<dbReference type="InterPro" id="IPR050398">
    <property type="entry name" value="HssS/ArlS-like"/>
</dbReference>
<keyword evidence="6 14" id="KW-0812">Transmembrane</keyword>
<comment type="function">
    <text evidence="12">Member of the two-component regulatory system HssS/HssR involved in intracellular heme homeostasis and tempering of staphylococcal virulence. HssS functions as a heme sensor histidine kinase which is autophosphorylated at a histidine residue and transfers its phosphate group to an aspartate residue of HssR. HssR/HssS activates the expression of hrtAB, an efflux pump, in response to extracellular heme, hemin, hemoglobin or blood.</text>
</comment>
<evidence type="ECO:0000256" key="8">
    <source>
        <dbReference type="ARBA" id="ARBA00022989"/>
    </source>
</evidence>
<dbReference type="InterPro" id="IPR036890">
    <property type="entry name" value="HATPase_C_sf"/>
</dbReference>
<dbReference type="eggNOG" id="COG2205">
    <property type="taxonomic scope" value="Bacteria"/>
</dbReference>
<dbReference type="EMBL" id="AORV01000026">
    <property type="protein sequence ID" value="EMS72652.1"/>
    <property type="molecule type" value="Genomic_DNA"/>
</dbReference>
<organism evidence="17 18">
    <name type="scientific">Ruminiclostridium cellobioparum subsp. termitidis CT1112</name>
    <dbReference type="NCBI Taxonomy" id="1195236"/>
    <lineage>
        <taxon>Bacteria</taxon>
        <taxon>Bacillati</taxon>
        <taxon>Bacillota</taxon>
        <taxon>Clostridia</taxon>
        <taxon>Eubacteriales</taxon>
        <taxon>Oscillospiraceae</taxon>
        <taxon>Ruminiclostridium</taxon>
    </lineage>
</organism>
<dbReference type="PANTHER" id="PTHR45528:SF11">
    <property type="entry name" value="HISTIDINE KINASE"/>
    <property type="match status" value="1"/>
</dbReference>
<dbReference type="PRINTS" id="PR00344">
    <property type="entry name" value="BCTRLSENSOR"/>
</dbReference>
<name>S0FL81_RUMCE</name>
<dbReference type="EC" id="2.7.13.3" evidence="3"/>
<dbReference type="Pfam" id="PF00672">
    <property type="entry name" value="HAMP"/>
    <property type="match status" value="1"/>
</dbReference>
<dbReference type="Gene3D" id="1.10.287.130">
    <property type="match status" value="1"/>
</dbReference>
<evidence type="ECO:0000256" key="4">
    <source>
        <dbReference type="ARBA" id="ARBA00022553"/>
    </source>
</evidence>
<keyword evidence="7 17" id="KW-0418">Kinase</keyword>
<dbReference type="CDD" id="cd00082">
    <property type="entry name" value="HisKA"/>
    <property type="match status" value="1"/>
</dbReference>
<evidence type="ECO:0000256" key="2">
    <source>
        <dbReference type="ARBA" id="ARBA00004141"/>
    </source>
</evidence>
<keyword evidence="8 14" id="KW-1133">Transmembrane helix</keyword>
<evidence type="ECO:0000256" key="13">
    <source>
        <dbReference type="ARBA" id="ARBA00040841"/>
    </source>
</evidence>
<keyword evidence="4" id="KW-0597">Phosphoprotein</keyword>
<keyword evidence="10" id="KW-0843">Virulence</keyword>
<dbReference type="SUPFAM" id="SSF158472">
    <property type="entry name" value="HAMP domain-like"/>
    <property type="match status" value="1"/>
</dbReference>
<dbReference type="Pfam" id="PF00512">
    <property type="entry name" value="HisKA"/>
    <property type="match status" value="1"/>
</dbReference>
<evidence type="ECO:0000256" key="12">
    <source>
        <dbReference type="ARBA" id="ARBA00037219"/>
    </source>
</evidence>
<dbReference type="CDD" id="cd06225">
    <property type="entry name" value="HAMP"/>
    <property type="match status" value="1"/>
</dbReference>
<dbReference type="InterPro" id="IPR005467">
    <property type="entry name" value="His_kinase_dom"/>
</dbReference>
<dbReference type="InterPro" id="IPR036097">
    <property type="entry name" value="HisK_dim/P_sf"/>
</dbReference>
<dbReference type="GO" id="GO:0000155">
    <property type="term" value="F:phosphorelay sensor kinase activity"/>
    <property type="evidence" value="ECO:0007669"/>
    <property type="project" value="InterPro"/>
</dbReference>
<keyword evidence="9" id="KW-0902">Two-component regulatory system</keyword>
<dbReference type="CDD" id="cd00075">
    <property type="entry name" value="HATPase"/>
    <property type="match status" value="1"/>
</dbReference>
<dbReference type="PROSITE" id="PS50109">
    <property type="entry name" value="HIS_KIN"/>
    <property type="match status" value="1"/>
</dbReference>
<evidence type="ECO:0000256" key="1">
    <source>
        <dbReference type="ARBA" id="ARBA00000085"/>
    </source>
</evidence>
<dbReference type="Proteomes" id="UP000014155">
    <property type="component" value="Unassembled WGS sequence"/>
</dbReference>
<evidence type="ECO:0000256" key="9">
    <source>
        <dbReference type="ARBA" id="ARBA00023012"/>
    </source>
</evidence>
<keyword evidence="18" id="KW-1185">Reference proteome</keyword>
<dbReference type="PATRIC" id="fig|1195236.3.peg.1700"/>
<evidence type="ECO:0000256" key="3">
    <source>
        <dbReference type="ARBA" id="ARBA00012438"/>
    </source>
</evidence>
<feature type="domain" description="Histidine kinase" evidence="15">
    <location>
        <begin position="135"/>
        <end position="349"/>
    </location>
</feature>
<dbReference type="SMART" id="SM00388">
    <property type="entry name" value="HisKA"/>
    <property type="match status" value="1"/>
</dbReference>
<evidence type="ECO:0000256" key="5">
    <source>
        <dbReference type="ARBA" id="ARBA00022679"/>
    </source>
</evidence>
<dbReference type="FunFam" id="1.10.287.130:FF:000001">
    <property type="entry name" value="Two-component sensor histidine kinase"/>
    <property type="match status" value="1"/>
</dbReference>
<feature type="transmembrane region" description="Helical" evidence="14">
    <location>
        <begin position="51"/>
        <end position="74"/>
    </location>
</feature>
<proteinExistence type="predicted"/>
<dbReference type="PROSITE" id="PS50885">
    <property type="entry name" value="HAMP"/>
    <property type="match status" value="1"/>
</dbReference>
<evidence type="ECO:0000259" key="15">
    <source>
        <dbReference type="PROSITE" id="PS50109"/>
    </source>
</evidence>
<dbReference type="InterPro" id="IPR003661">
    <property type="entry name" value="HisK_dim/P_dom"/>
</dbReference>
<evidence type="ECO:0000256" key="6">
    <source>
        <dbReference type="ARBA" id="ARBA00022692"/>
    </source>
</evidence>
<dbReference type="InterPro" id="IPR003660">
    <property type="entry name" value="HAMP_dom"/>
</dbReference>
<dbReference type="SMART" id="SM00304">
    <property type="entry name" value="HAMP"/>
    <property type="match status" value="1"/>
</dbReference>
<comment type="catalytic activity">
    <reaction evidence="1">
        <text>ATP + protein L-histidine = ADP + protein N-phospho-L-histidine.</text>
        <dbReference type="EC" id="2.7.13.3"/>
    </reaction>
</comment>
<gene>
    <name evidence="17" type="ORF">CTER_1382</name>
</gene>
<evidence type="ECO:0000313" key="17">
    <source>
        <dbReference type="EMBL" id="EMS72652.1"/>
    </source>
</evidence>